<dbReference type="Proteomes" id="UP000007015">
    <property type="component" value="Chromosome 8"/>
</dbReference>
<dbReference type="STRING" id="39946.B8BC78"/>
<dbReference type="EMBL" id="CM000133">
    <property type="protein sequence ID" value="EEC83156.1"/>
    <property type="molecule type" value="Genomic_DNA"/>
</dbReference>
<dbReference type="Gramene" id="BGIOSGA027395-TA">
    <property type="protein sequence ID" value="BGIOSGA027395-PA"/>
    <property type="gene ID" value="BGIOSGA027395"/>
</dbReference>
<organism evidence="1 2">
    <name type="scientific">Oryza sativa subsp. indica</name>
    <name type="common">Rice</name>
    <dbReference type="NCBI Taxonomy" id="39946"/>
    <lineage>
        <taxon>Eukaryota</taxon>
        <taxon>Viridiplantae</taxon>
        <taxon>Streptophyta</taxon>
        <taxon>Embryophyta</taxon>
        <taxon>Tracheophyta</taxon>
        <taxon>Spermatophyta</taxon>
        <taxon>Magnoliopsida</taxon>
        <taxon>Liliopsida</taxon>
        <taxon>Poales</taxon>
        <taxon>Poaceae</taxon>
        <taxon>BOP clade</taxon>
        <taxon>Oryzoideae</taxon>
        <taxon>Oryzeae</taxon>
        <taxon>Oryzinae</taxon>
        <taxon>Oryza</taxon>
        <taxon>Oryza sativa</taxon>
    </lineage>
</organism>
<evidence type="ECO:0000313" key="2">
    <source>
        <dbReference type="Proteomes" id="UP000007015"/>
    </source>
</evidence>
<dbReference type="AlphaFoldDB" id="B8BC78"/>
<protein>
    <submittedName>
        <fullName evidence="1">Uncharacterized protein</fullName>
    </submittedName>
</protein>
<reference evidence="1 2" key="1">
    <citation type="journal article" date="2005" name="PLoS Biol.">
        <title>The genomes of Oryza sativa: a history of duplications.</title>
        <authorList>
            <person name="Yu J."/>
            <person name="Wang J."/>
            <person name="Lin W."/>
            <person name="Li S."/>
            <person name="Li H."/>
            <person name="Zhou J."/>
            <person name="Ni P."/>
            <person name="Dong W."/>
            <person name="Hu S."/>
            <person name="Zeng C."/>
            <person name="Zhang J."/>
            <person name="Zhang Y."/>
            <person name="Li R."/>
            <person name="Xu Z."/>
            <person name="Li S."/>
            <person name="Li X."/>
            <person name="Zheng H."/>
            <person name="Cong L."/>
            <person name="Lin L."/>
            <person name="Yin J."/>
            <person name="Geng J."/>
            <person name="Li G."/>
            <person name="Shi J."/>
            <person name="Liu J."/>
            <person name="Lv H."/>
            <person name="Li J."/>
            <person name="Wang J."/>
            <person name="Deng Y."/>
            <person name="Ran L."/>
            <person name="Shi X."/>
            <person name="Wang X."/>
            <person name="Wu Q."/>
            <person name="Li C."/>
            <person name="Ren X."/>
            <person name="Wang J."/>
            <person name="Wang X."/>
            <person name="Li D."/>
            <person name="Liu D."/>
            <person name="Zhang X."/>
            <person name="Ji Z."/>
            <person name="Zhao W."/>
            <person name="Sun Y."/>
            <person name="Zhang Z."/>
            <person name="Bao J."/>
            <person name="Han Y."/>
            <person name="Dong L."/>
            <person name="Ji J."/>
            <person name="Chen P."/>
            <person name="Wu S."/>
            <person name="Liu J."/>
            <person name="Xiao Y."/>
            <person name="Bu D."/>
            <person name="Tan J."/>
            <person name="Yang L."/>
            <person name="Ye C."/>
            <person name="Zhang J."/>
            <person name="Xu J."/>
            <person name="Zhou Y."/>
            <person name="Yu Y."/>
            <person name="Zhang B."/>
            <person name="Zhuang S."/>
            <person name="Wei H."/>
            <person name="Liu B."/>
            <person name="Lei M."/>
            <person name="Yu H."/>
            <person name="Li Y."/>
            <person name="Xu H."/>
            <person name="Wei S."/>
            <person name="He X."/>
            <person name="Fang L."/>
            <person name="Zhang Z."/>
            <person name="Zhang Y."/>
            <person name="Huang X."/>
            <person name="Su Z."/>
            <person name="Tong W."/>
            <person name="Li J."/>
            <person name="Tong Z."/>
            <person name="Li S."/>
            <person name="Ye J."/>
            <person name="Wang L."/>
            <person name="Fang L."/>
            <person name="Lei T."/>
            <person name="Chen C."/>
            <person name="Chen H."/>
            <person name="Xu Z."/>
            <person name="Li H."/>
            <person name="Huang H."/>
            <person name="Zhang F."/>
            <person name="Xu H."/>
            <person name="Li N."/>
            <person name="Zhao C."/>
            <person name="Li S."/>
            <person name="Dong L."/>
            <person name="Huang Y."/>
            <person name="Li L."/>
            <person name="Xi Y."/>
            <person name="Qi Q."/>
            <person name="Li W."/>
            <person name="Zhang B."/>
            <person name="Hu W."/>
            <person name="Zhang Y."/>
            <person name="Tian X."/>
            <person name="Jiao Y."/>
            <person name="Liang X."/>
            <person name="Jin J."/>
            <person name="Gao L."/>
            <person name="Zheng W."/>
            <person name="Hao B."/>
            <person name="Liu S."/>
            <person name="Wang W."/>
            <person name="Yuan L."/>
            <person name="Cao M."/>
            <person name="McDermott J."/>
            <person name="Samudrala R."/>
            <person name="Wang J."/>
            <person name="Wong G.K."/>
            <person name="Yang H."/>
        </authorList>
    </citation>
    <scope>NUCLEOTIDE SEQUENCE [LARGE SCALE GENOMIC DNA]</scope>
    <source>
        <strain evidence="2">cv. 93-11</strain>
    </source>
</reference>
<evidence type="ECO:0000313" key="1">
    <source>
        <dbReference type="EMBL" id="EEC83156.1"/>
    </source>
</evidence>
<sequence length="134" mass="14773">MYVVMCEEKEREASRLKGTWKSVPLIAWLTGKPPIVALSLLPYSPQCLHTPIIAMIGRPGRPEAAAAPVEELAKSLQGVEVFDLRGKAVPVVDLWKDMNFLSCFGRLIVYETIDAGCLQLRSTAANGCEEEKNE</sequence>
<keyword evidence="2" id="KW-1185">Reference proteome</keyword>
<proteinExistence type="predicted"/>
<gene>
    <name evidence="1" type="ORF">OsI_28369</name>
</gene>
<accession>B8BC78</accession>
<name>B8BC78_ORYSI</name>
<dbReference type="HOGENOM" id="CLU_1899656_0_0_1"/>